<comment type="caution">
    <text evidence="1">The sequence shown here is derived from an EMBL/GenBank/DDBJ whole genome shotgun (WGS) entry which is preliminary data.</text>
</comment>
<proteinExistence type="predicted"/>
<name>A0A9D2BGC2_9BACT</name>
<evidence type="ECO:0000313" key="2">
    <source>
        <dbReference type="Proteomes" id="UP000886740"/>
    </source>
</evidence>
<protein>
    <submittedName>
        <fullName evidence="1">Uncharacterized protein</fullName>
    </submittedName>
</protein>
<dbReference type="GO" id="GO:0033104">
    <property type="term" value="C:type VI protein secretion system complex"/>
    <property type="evidence" value="ECO:0007669"/>
    <property type="project" value="InterPro"/>
</dbReference>
<dbReference type="InterPro" id="IPR041408">
    <property type="entry name" value="Hcp_Tssd"/>
</dbReference>
<organism evidence="1 2">
    <name type="scientific">Candidatus Parabacteroides intestinipullorum</name>
    <dbReference type="NCBI Taxonomy" id="2838723"/>
    <lineage>
        <taxon>Bacteria</taxon>
        <taxon>Pseudomonadati</taxon>
        <taxon>Bacteroidota</taxon>
        <taxon>Bacteroidia</taxon>
        <taxon>Bacteroidales</taxon>
        <taxon>Tannerellaceae</taxon>
        <taxon>Parabacteroides</taxon>
    </lineage>
</organism>
<accession>A0A9D2BGC2</accession>
<gene>
    <name evidence="1" type="ORF">H9977_08375</name>
</gene>
<dbReference type="AlphaFoldDB" id="A0A9D2BGC2"/>
<sequence>MSLFANLYIGDNASGNYTKTYQVVQCQVKVARKFEAYMPDSDPRCDQVFLSVIAPSKNDLELFEWYIDQTSLSGKIVIDLANQSAKYDITERTFKFEDAKCFSIAESYDINDTNRHQLKLGIMMEKLEIDEKTFQ</sequence>
<reference evidence="1" key="1">
    <citation type="journal article" date="2021" name="PeerJ">
        <title>Extensive microbial diversity within the chicken gut microbiome revealed by metagenomics and culture.</title>
        <authorList>
            <person name="Gilroy R."/>
            <person name="Ravi A."/>
            <person name="Getino M."/>
            <person name="Pursley I."/>
            <person name="Horton D.L."/>
            <person name="Alikhan N.F."/>
            <person name="Baker D."/>
            <person name="Gharbi K."/>
            <person name="Hall N."/>
            <person name="Watson M."/>
            <person name="Adriaenssens E.M."/>
            <person name="Foster-Nyarko E."/>
            <person name="Jarju S."/>
            <person name="Secka A."/>
            <person name="Antonio M."/>
            <person name="Oren A."/>
            <person name="Chaudhuri R.R."/>
            <person name="La Ragione R."/>
            <person name="Hildebrand F."/>
            <person name="Pallen M.J."/>
        </authorList>
    </citation>
    <scope>NUCLEOTIDE SEQUENCE</scope>
    <source>
        <strain evidence="1">ChiGjej6B6-14162</strain>
    </source>
</reference>
<reference evidence="1" key="2">
    <citation type="submission" date="2021-04" db="EMBL/GenBank/DDBJ databases">
        <authorList>
            <person name="Gilroy R."/>
        </authorList>
    </citation>
    <scope>NUCLEOTIDE SEQUENCE</scope>
    <source>
        <strain evidence="1">ChiGjej6B6-14162</strain>
    </source>
</reference>
<dbReference type="Proteomes" id="UP000886740">
    <property type="component" value="Unassembled WGS sequence"/>
</dbReference>
<dbReference type="Pfam" id="PF17642">
    <property type="entry name" value="TssD"/>
    <property type="match status" value="1"/>
</dbReference>
<evidence type="ECO:0000313" key="1">
    <source>
        <dbReference type="EMBL" id="HIX75028.1"/>
    </source>
</evidence>
<dbReference type="EMBL" id="DXEL01000057">
    <property type="protein sequence ID" value="HIX75028.1"/>
    <property type="molecule type" value="Genomic_DNA"/>
</dbReference>